<feature type="transmembrane region" description="Helical" evidence="1">
    <location>
        <begin position="6"/>
        <end position="22"/>
    </location>
</feature>
<keyword evidence="1" id="KW-0472">Membrane</keyword>
<protein>
    <recommendedName>
        <fullName evidence="4">DUF2304 domain-containing protein</fullName>
    </recommendedName>
</protein>
<proteinExistence type="predicted"/>
<evidence type="ECO:0008006" key="4">
    <source>
        <dbReference type="Google" id="ProtNLM"/>
    </source>
</evidence>
<sequence length="96" mass="11171">MISKVLYIIFIIAMFLGSVYFTKAVLKKFNVNRWIVGGTAPLILIIPSLVFDNINPIVWNILLLIFCVMCIMFFEITRIKLENNEVRGIIDYKKNK</sequence>
<keyword evidence="1" id="KW-0812">Transmembrane</keyword>
<dbReference type="EMBL" id="BRXR01000001">
    <property type="protein sequence ID" value="GLC29686.1"/>
    <property type="molecule type" value="Genomic_DNA"/>
</dbReference>
<keyword evidence="3" id="KW-1185">Reference proteome</keyword>
<feature type="transmembrane region" description="Helical" evidence="1">
    <location>
        <begin position="57"/>
        <end position="77"/>
    </location>
</feature>
<gene>
    <name evidence="2" type="ORF">bsdE14_10960</name>
</gene>
<dbReference type="Proteomes" id="UP001208567">
    <property type="component" value="Unassembled WGS sequence"/>
</dbReference>
<comment type="caution">
    <text evidence="2">The sequence shown here is derived from an EMBL/GenBank/DDBJ whole genome shotgun (WGS) entry which is preliminary data.</text>
</comment>
<evidence type="ECO:0000313" key="2">
    <source>
        <dbReference type="EMBL" id="GLC29686.1"/>
    </source>
</evidence>
<keyword evidence="1" id="KW-1133">Transmembrane helix</keyword>
<reference evidence="2 3" key="1">
    <citation type="journal article" date="2024" name="Int. J. Syst. Evol. Microbiol.">
        <title>Clostridium omnivorum sp. nov., isolated from anoxic soil under the treatment of reductive soil disinfestation.</title>
        <authorList>
            <person name="Ueki A."/>
            <person name="Tonouchi A."/>
            <person name="Kaku N."/>
            <person name="Honma S."/>
            <person name="Ueki K."/>
        </authorList>
    </citation>
    <scope>NUCLEOTIDE SEQUENCE [LARGE SCALE GENOMIC DNA]</scope>
    <source>
        <strain evidence="2 3">E14</strain>
    </source>
</reference>
<dbReference type="RefSeq" id="WP_264848974.1">
    <property type="nucleotide sequence ID" value="NZ_BRXR01000001.1"/>
</dbReference>
<evidence type="ECO:0000256" key="1">
    <source>
        <dbReference type="SAM" id="Phobius"/>
    </source>
</evidence>
<organism evidence="2 3">
    <name type="scientific">Clostridium omnivorum</name>
    <dbReference type="NCBI Taxonomy" id="1604902"/>
    <lineage>
        <taxon>Bacteria</taxon>
        <taxon>Bacillati</taxon>
        <taxon>Bacillota</taxon>
        <taxon>Clostridia</taxon>
        <taxon>Eubacteriales</taxon>
        <taxon>Clostridiaceae</taxon>
        <taxon>Clostridium</taxon>
    </lineage>
</organism>
<accession>A0ABQ5N3B6</accession>
<name>A0ABQ5N3B6_9CLOT</name>
<feature type="transmembrane region" description="Helical" evidence="1">
    <location>
        <begin position="34"/>
        <end position="51"/>
    </location>
</feature>
<evidence type="ECO:0000313" key="3">
    <source>
        <dbReference type="Proteomes" id="UP001208567"/>
    </source>
</evidence>